<dbReference type="EC" id="1.2.1.3" evidence="4"/>
<dbReference type="SUPFAM" id="SSF53720">
    <property type="entry name" value="ALDH-like"/>
    <property type="match status" value="1"/>
</dbReference>
<evidence type="ECO:0000313" key="9">
    <source>
        <dbReference type="Proteomes" id="UP001597353"/>
    </source>
</evidence>
<dbReference type="PROSITE" id="PS00687">
    <property type="entry name" value="ALDEHYDE_DEHYDR_GLU"/>
    <property type="match status" value="1"/>
</dbReference>
<protein>
    <recommendedName>
        <fullName evidence="4">aldehyde dehydrogenase (NAD(+))</fullName>
        <ecNumber evidence="4">1.2.1.3</ecNumber>
    </recommendedName>
</protein>
<feature type="domain" description="Aldehyde dehydrogenase" evidence="7">
    <location>
        <begin position="22"/>
        <end position="478"/>
    </location>
</feature>
<comment type="caution">
    <text evidence="8">The sequence shown here is derived from an EMBL/GenBank/DDBJ whole genome shotgun (WGS) entry which is preliminary data.</text>
</comment>
<evidence type="ECO:0000256" key="2">
    <source>
        <dbReference type="ARBA" id="ARBA00023002"/>
    </source>
</evidence>
<evidence type="ECO:0000256" key="4">
    <source>
        <dbReference type="ARBA" id="ARBA00024226"/>
    </source>
</evidence>
<gene>
    <name evidence="8" type="ORF">ACFSGJ_08200</name>
</gene>
<dbReference type="CDD" id="cd07130">
    <property type="entry name" value="ALDH_F7_AASADH"/>
    <property type="match status" value="1"/>
</dbReference>
<keyword evidence="3" id="KW-0520">NAD</keyword>
<accession>A0ABW4S3K2</accession>
<name>A0ABW4S3K2_9RHOB</name>
<evidence type="ECO:0000259" key="7">
    <source>
        <dbReference type="Pfam" id="PF00171"/>
    </source>
</evidence>
<keyword evidence="9" id="KW-1185">Reference proteome</keyword>
<dbReference type="EMBL" id="JBHUGH010000005">
    <property type="protein sequence ID" value="MFD1912194.1"/>
    <property type="molecule type" value="Genomic_DNA"/>
</dbReference>
<dbReference type="Gene3D" id="3.40.605.10">
    <property type="entry name" value="Aldehyde Dehydrogenase, Chain A, domain 1"/>
    <property type="match status" value="1"/>
</dbReference>
<dbReference type="RefSeq" id="WP_390260619.1">
    <property type="nucleotide sequence ID" value="NZ_JBHUGH010000005.1"/>
</dbReference>
<keyword evidence="2 6" id="KW-0560">Oxidoreductase</keyword>
<dbReference type="InterPro" id="IPR016163">
    <property type="entry name" value="Ald_DH_C"/>
</dbReference>
<evidence type="ECO:0000256" key="1">
    <source>
        <dbReference type="ARBA" id="ARBA00011881"/>
    </source>
</evidence>
<dbReference type="PANTHER" id="PTHR43521:SF1">
    <property type="entry name" value="ALPHA-AMINOADIPIC SEMIALDEHYDE DEHYDROGENASE"/>
    <property type="match status" value="1"/>
</dbReference>
<proteinExistence type="inferred from homology"/>
<dbReference type="InterPro" id="IPR029510">
    <property type="entry name" value="Ald_DH_CS_GLU"/>
</dbReference>
<organism evidence="8 9">
    <name type="scientific">Halodurantibacterium flavum</name>
    <dbReference type="NCBI Taxonomy" id="1382802"/>
    <lineage>
        <taxon>Bacteria</taxon>
        <taxon>Pseudomonadati</taxon>
        <taxon>Pseudomonadota</taxon>
        <taxon>Alphaproteobacteria</taxon>
        <taxon>Rhodobacterales</taxon>
        <taxon>Paracoccaceae</taxon>
        <taxon>Halodurantibacterium</taxon>
    </lineage>
</organism>
<comment type="subunit">
    <text evidence="1">Homotetramer.</text>
</comment>
<evidence type="ECO:0000256" key="6">
    <source>
        <dbReference type="RuleBase" id="RU003345"/>
    </source>
</evidence>
<dbReference type="InterPro" id="IPR016162">
    <property type="entry name" value="Ald_DH_N"/>
</dbReference>
<evidence type="ECO:0000256" key="3">
    <source>
        <dbReference type="ARBA" id="ARBA00023027"/>
    </source>
</evidence>
<dbReference type="InterPro" id="IPR016161">
    <property type="entry name" value="Ald_DH/histidinol_DH"/>
</dbReference>
<comment type="similarity">
    <text evidence="6">Belongs to the aldehyde dehydrogenase family.</text>
</comment>
<evidence type="ECO:0000256" key="5">
    <source>
        <dbReference type="PROSITE-ProRule" id="PRU10007"/>
    </source>
</evidence>
<reference evidence="9" key="1">
    <citation type="journal article" date="2019" name="Int. J. Syst. Evol. Microbiol.">
        <title>The Global Catalogue of Microorganisms (GCM) 10K type strain sequencing project: providing services to taxonomists for standard genome sequencing and annotation.</title>
        <authorList>
            <consortium name="The Broad Institute Genomics Platform"/>
            <consortium name="The Broad Institute Genome Sequencing Center for Infectious Disease"/>
            <person name="Wu L."/>
            <person name="Ma J."/>
        </authorList>
    </citation>
    <scope>NUCLEOTIDE SEQUENCE [LARGE SCALE GENOMIC DNA]</scope>
    <source>
        <strain evidence="9">CGMCC 4.7242</strain>
    </source>
</reference>
<feature type="active site" evidence="5">
    <location>
        <position position="253"/>
    </location>
</feature>
<dbReference type="Gene3D" id="3.40.309.10">
    <property type="entry name" value="Aldehyde Dehydrogenase, Chain A, domain 2"/>
    <property type="match status" value="1"/>
</dbReference>
<sequence length="497" mass="52369">MSHQETLAACGFAEAELTGGSLVVTSPIDGAEVARLAETAPGDMAGIIADAQAAFRQWREVPAPRRGELVRLLGEELRAAKDALGALVTLEAGKITSEGLGEVQEMIDICDFAVGLSRQLYGLTIASERPGHRMMETWHPMGPCGVISAFNFPVAVWSWNAALALVCGNPVIWKPSEKTPLTALATMKIMQRALDRFGDAPKGLVQVIIGGPALGEALVTSRDVPIISATGSTRMGRIVGPKVAERFGRSILELGGNNAMIVAPSADLDMAVRAIVFSAVGTCGQRCTSLRRLIVHESIRKDLVARLVKAYGSLPIGDPRQPGTLIGPLVDGPARDRMQAMLDRARAEGGTVHGGETAPGVTGGAYVTPAIVEMPGQTDTVREETFAPILYVMGYEDLTEAIAMQNDVPQGLSSCIFTLNLREAETFLSAVGSDCGIANVNIGPSGAEIGGAFGGEKETGGGRESGSDAWKGYMRRQTNTVNYSAQLPLAQGVRFDI</sequence>
<dbReference type="PANTHER" id="PTHR43521">
    <property type="entry name" value="ALPHA-AMINOADIPIC SEMIALDEHYDE DEHYDROGENASE"/>
    <property type="match status" value="1"/>
</dbReference>
<dbReference type="InterPro" id="IPR044638">
    <property type="entry name" value="ALDH7A1-like"/>
</dbReference>
<dbReference type="Proteomes" id="UP001597353">
    <property type="component" value="Unassembled WGS sequence"/>
</dbReference>
<dbReference type="InterPro" id="IPR015590">
    <property type="entry name" value="Aldehyde_DH_dom"/>
</dbReference>
<evidence type="ECO:0000313" key="8">
    <source>
        <dbReference type="EMBL" id="MFD1912194.1"/>
    </source>
</evidence>
<dbReference type="Pfam" id="PF00171">
    <property type="entry name" value="Aldedh"/>
    <property type="match status" value="1"/>
</dbReference>